<dbReference type="Proteomes" id="UP000254573">
    <property type="component" value="Unassembled WGS sequence"/>
</dbReference>
<reference evidence="1 2" key="1">
    <citation type="submission" date="2018-06" db="EMBL/GenBank/DDBJ databases">
        <authorList>
            <consortium name="Pathogen Informatics"/>
            <person name="Doyle S."/>
        </authorList>
    </citation>
    <scope>NUCLEOTIDE SEQUENCE [LARGE SCALE GENOMIC DNA]</scope>
    <source>
        <strain evidence="1 2">NCTC13160</strain>
    </source>
</reference>
<evidence type="ECO:0000313" key="1">
    <source>
        <dbReference type="EMBL" id="SUA81980.1"/>
    </source>
</evidence>
<dbReference type="InterPro" id="IPR010982">
    <property type="entry name" value="Lambda_DNA-bd_dom_sf"/>
</dbReference>
<evidence type="ECO:0000313" key="2">
    <source>
        <dbReference type="Proteomes" id="UP000254573"/>
    </source>
</evidence>
<proteinExistence type="predicted"/>
<dbReference type="SUPFAM" id="SSF47413">
    <property type="entry name" value="lambda repressor-like DNA-binding domains"/>
    <property type="match status" value="1"/>
</dbReference>
<dbReference type="EMBL" id="UGSG01000001">
    <property type="protein sequence ID" value="SUA81980.1"/>
    <property type="molecule type" value="Genomic_DNA"/>
</dbReference>
<dbReference type="GO" id="GO:0003677">
    <property type="term" value="F:DNA binding"/>
    <property type="evidence" value="ECO:0007669"/>
    <property type="project" value="InterPro"/>
</dbReference>
<dbReference type="OrthoDB" id="8613254at2"/>
<dbReference type="AlphaFoldDB" id="A0A378YZR0"/>
<organism evidence="1 2">
    <name type="scientific">Pandoraea pnomenusa</name>
    <dbReference type="NCBI Taxonomy" id="93220"/>
    <lineage>
        <taxon>Bacteria</taxon>
        <taxon>Pseudomonadati</taxon>
        <taxon>Pseudomonadota</taxon>
        <taxon>Betaproteobacteria</taxon>
        <taxon>Burkholderiales</taxon>
        <taxon>Burkholderiaceae</taxon>
        <taxon>Pandoraea</taxon>
    </lineage>
</organism>
<dbReference type="Gene3D" id="1.10.260.40">
    <property type="entry name" value="lambda repressor-like DNA-binding domains"/>
    <property type="match status" value="1"/>
</dbReference>
<dbReference type="RefSeq" id="WP_038620822.1">
    <property type="nucleotide sequence ID" value="NZ_CP009553.3"/>
</dbReference>
<name>A0A378YZR0_9BURK</name>
<gene>
    <name evidence="1" type="ORF">NCTC13160_04854</name>
</gene>
<dbReference type="KEGG" id="ppnm:LV28_25290"/>
<evidence type="ECO:0008006" key="3">
    <source>
        <dbReference type="Google" id="ProtNLM"/>
    </source>
</evidence>
<protein>
    <recommendedName>
        <fullName evidence="3">Helix-turn-helix domain-containing protein</fullName>
    </recommendedName>
</protein>
<sequence>MDAYAVAVIELFGGTTKTAEFFDIEPPSVSEWKKTGIPKARLQTLQHAKPDLLTAAAKACEPNPA</sequence>
<accession>A0A378YZR0</accession>